<accession>A0A6D2KZ01</accession>
<dbReference type="OrthoDB" id="1108285at2759"/>
<dbReference type="EMBL" id="CACVBM020001729">
    <property type="protein sequence ID" value="CAA7058554.1"/>
    <property type="molecule type" value="Genomic_DNA"/>
</dbReference>
<comment type="caution">
    <text evidence="2">The sequence shown here is derived from an EMBL/GenBank/DDBJ whole genome shotgun (WGS) entry which is preliminary data.</text>
</comment>
<sequence length="283" mass="32456">MLKLRQKALQFLKVRVGRGDSTFFWWDPWTPFGPLHAFLGEDGPSRLGIPTSATVSDIWNGSGWTLPHARSERQVLLYSYLLSYGCSPSADTHIWSISGSPQRSFSLKAVWNEIRPKKPEVNWAPLLWHKAGLPRHQTITWLFLLNRSPTLDRMSAWGYDSDGTCLLCGIELETRDHLFFECSFSASVWRRLMFCLNLHNVPGHWAQLLDWLTSASLDTTKKLALLQDWQGAVYELWKERNRLHDGVTFPYGKIFSLILSSVRDKCRAMSMFGSSHGDSMLQH</sequence>
<evidence type="ECO:0000313" key="3">
    <source>
        <dbReference type="Proteomes" id="UP000467841"/>
    </source>
</evidence>
<reference evidence="2" key="1">
    <citation type="submission" date="2020-01" db="EMBL/GenBank/DDBJ databases">
        <authorList>
            <person name="Mishra B."/>
        </authorList>
    </citation>
    <scope>NUCLEOTIDE SEQUENCE [LARGE SCALE GENOMIC DNA]</scope>
</reference>
<keyword evidence="3" id="KW-1185">Reference proteome</keyword>
<dbReference type="Proteomes" id="UP000467841">
    <property type="component" value="Unassembled WGS sequence"/>
</dbReference>
<name>A0A6D2KZ01_9BRAS</name>
<evidence type="ECO:0000259" key="1">
    <source>
        <dbReference type="Pfam" id="PF13966"/>
    </source>
</evidence>
<gene>
    <name evidence="2" type="ORF">MERR_LOCUS45790</name>
</gene>
<proteinExistence type="predicted"/>
<dbReference type="PANTHER" id="PTHR33116:SF84">
    <property type="entry name" value="RNA-DIRECTED DNA POLYMERASE"/>
    <property type="match status" value="1"/>
</dbReference>
<dbReference type="PANTHER" id="PTHR33116">
    <property type="entry name" value="REVERSE TRANSCRIPTASE ZINC-BINDING DOMAIN-CONTAINING PROTEIN-RELATED-RELATED"/>
    <property type="match status" value="1"/>
</dbReference>
<feature type="domain" description="Reverse transcriptase zinc-binding" evidence="1">
    <location>
        <begin position="105"/>
        <end position="189"/>
    </location>
</feature>
<dbReference type="InterPro" id="IPR026960">
    <property type="entry name" value="RVT-Znf"/>
</dbReference>
<evidence type="ECO:0000313" key="2">
    <source>
        <dbReference type="EMBL" id="CAA7058554.1"/>
    </source>
</evidence>
<organism evidence="2 3">
    <name type="scientific">Microthlaspi erraticum</name>
    <dbReference type="NCBI Taxonomy" id="1685480"/>
    <lineage>
        <taxon>Eukaryota</taxon>
        <taxon>Viridiplantae</taxon>
        <taxon>Streptophyta</taxon>
        <taxon>Embryophyta</taxon>
        <taxon>Tracheophyta</taxon>
        <taxon>Spermatophyta</taxon>
        <taxon>Magnoliopsida</taxon>
        <taxon>eudicotyledons</taxon>
        <taxon>Gunneridae</taxon>
        <taxon>Pentapetalae</taxon>
        <taxon>rosids</taxon>
        <taxon>malvids</taxon>
        <taxon>Brassicales</taxon>
        <taxon>Brassicaceae</taxon>
        <taxon>Coluteocarpeae</taxon>
        <taxon>Microthlaspi</taxon>
    </lineage>
</organism>
<protein>
    <recommendedName>
        <fullName evidence="1">Reverse transcriptase zinc-binding domain-containing protein</fullName>
    </recommendedName>
</protein>
<dbReference type="Pfam" id="PF13966">
    <property type="entry name" value="zf-RVT"/>
    <property type="match status" value="1"/>
</dbReference>
<dbReference type="AlphaFoldDB" id="A0A6D2KZ01"/>